<protein>
    <submittedName>
        <fullName evidence="1">Uncharacterized protein</fullName>
    </submittedName>
</protein>
<name>A0AAQ2ZGE9_OENOE</name>
<gene>
    <name evidence="1" type="ORF">OENI_1554</name>
</gene>
<dbReference type="EMBL" id="LR031358">
    <property type="protein sequence ID" value="VDB98867.1"/>
    <property type="molecule type" value="Genomic_DNA"/>
</dbReference>
<evidence type="ECO:0000313" key="2">
    <source>
        <dbReference type="Proteomes" id="UP000294726"/>
    </source>
</evidence>
<sequence length="38" mass="4529">MFVYHWLKLLYSKIKYGLTGFKSTQYRAGAVIVRTELF</sequence>
<organism evidence="1 2">
    <name type="scientific">Oenococcus oeni</name>
    <name type="common">Leuconostoc oenos</name>
    <dbReference type="NCBI Taxonomy" id="1247"/>
    <lineage>
        <taxon>Bacteria</taxon>
        <taxon>Bacillati</taxon>
        <taxon>Bacillota</taxon>
        <taxon>Bacilli</taxon>
        <taxon>Lactobacillales</taxon>
        <taxon>Lactobacillaceae</taxon>
        <taxon>Oenococcus</taxon>
    </lineage>
</organism>
<proteinExistence type="predicted"/>
<accession>A0AAQ2ZGE9</accession>
<dbReference type="Proteomes" id="UP000294726">
    <property type="component" value="Chromosome"/>
</dbReference>
<reference evidence="1 2" key="1">
    <citation type="submission" date="2018-08" db="EMBL/GenBank/DDBJ databases">
        <authorList>
            <person name="Lorentzen P. G. S. M."/>
        </authorList>
    </citation>
    <scope>NUCLEOTIDE SEQUENCE [LARGE SCALE GENOMIC DNA]</scope>
    <source>
        <strain evidence="1 2">CRBO_1381</strain>
    </source>
</reference>
<dbReference type="AlphaFoldDB" id="A0AAQ2ZGE9"/>
<evidence type="ECO:0000313" key="1">
    <source>
        <dbReference type="EMBL" id="VDB98867.1"/>
    </source>
</evidence>